<comment type="catalytic activity">
    <reaction evidence="4">
        <text>ATP + [NEDD8 protein] + [E1 NEDD8-activating enzyme]-L-cysteine = AMP + diphosphate + [E1 NEDD8-activating enzyme]-S-[NEDD8 protein]-yl-L-cysteine.</text>
        <dbReference type="EC" id="6.2.1.64"/>
    </reaction>
</comment>
<keyword evidence="7" id="KW-1185">Reference proteome</keyword>
<dbReference type="InterPro" id="IPR035985">
    <property type="entry name" value="Ubiquitin-activating_enz"/>
</dbReference>
<dbReference type="GO" id="GO:0019781">
    <property type="term" value="F:NEDD8 activating enzyme activity"/>
    <property type="evidence" value="ECO:0007669"/>
    <property type="project" value="UniProtKB-UniRule"/>
</dbReference>
<evidence type="ECO:0000313" key="7">
    <source>
        <dbReference type="Proteomes" id="UP000030693"/>
    </source>
</evidence>
<dbReference type="STRING" id="691883.A0A058ZGH8"/>
<dbReference type="GeneID" id="20525337"/>
<comment type="similarity">
    <text evidence="4">Belongs to the ubiquitin-activating E1 family. UBA3 subfamily.</text>
</comment>
<dbReference type="InterPro" id="IPR000594">
    <property type="entry name" value="ThiF_NAD_FAD-bd"/>
</dbReference>
<dbReference type="EMBL" id="KB932201">
    <property type="protein sequence ID" value="KCV73066.1"/>
    <property type="molecule type" value="Genomic_DNA"/>
</dbReference>
<comment type="pathway">
    <text evidence="4">Protein modification; protein neddylation.</text>
</comment>
<dbReference type="Gene3D" id="1.10.10.520">
    <property type="entry name" value="Ubiquitin activating enzymes (Uba3). Chain: B, domain 2"/>
    <property type="match status" value="1"/>
</dbReference>
<dbReference type="OrthoDB" id="5977743at2759"/>
<dbReference type="GO" id="GO:0005634">
    <property type="term" value="C:nucleus"/>
    <property type="evidence" value="ECO:0007669"/>
    <property type="project" value="TreeGrafter"/>
</dbReference>
<evidence type="ECO:0000256" key="2">
    <source>
        <dbReference type="ARBA" id="ARBA00022786"/>
    </source>
</evidence>
<comment type="function">
    <text evidence="4">Catalytic subunit of the dimeric E1 enzyme, which activates NEDD8.</text>
</comment>
<dbReference type="InterPro" id="IPR045886">
    <property type="entry name" value="ThiF/MoeB/HesA"/>
</dbReference>
<proteinExistence type="inferred from homology"/>
<name>A0A058ZGH8_FONAL</name>
<dbReference type="GO" id="GO:0005737">
    <property type="term" value="C:cytoplasm"/>
    <property type="evidence" value="ECO:0007669"/>
    <property type="project" value="TreeGrafter"/>
</dbReference>
<dbReference type="EC" id="6.2.1.64" evidence="4"/>
<dbReference type="Pfam" id="PF00899">
    <property type="entry name" value="ThiF"/>
    <property type="match status" value="1"/>
</dbReference>
<keyword evidence="2 4" id="KW-0833">Ubl conjugation pathway</keyword>
<evidence type="ECO:0000256" key="3">
    <source>
        <dbReference type="ARBA" id="ARBA00022840"/>
    </source>
</evidence>
<dbReference type="UniPathway" id="UPA00885"/>
<dbReference type="Proteomes" id="UP000030693">
    <property type="component" value="Unassembled WGS sequence"/>
</dbReference>
<keyword evidence="3 4" id="KW-0067">ATP-binding</keyword>
<sequence>MDTVEVSNLHRQFLFRERDVGRPKAEVAAQVARARFPQATVESVCADLTQLPRSFFHRFQLILSGLDSIEARRWVNITLHRMVDMLPGGGADPATAIPLIDCGSEGLSGQVRIIIPGFTSCIECQAGLYPNDETAEAPLCTLAGRPRTAGHCIAWAVQVDWPARGPGVEIQPENEAHISWLAQSAAARAQEFGIPGVGRASVVATLRQATPAVVSTNALIAGIGVGEALKLATGLARPLDDYMSFHGEIGVYSGTFRMMRLPGCAICSRFELREAPAS</sequence>
<dbReference type="GO" id="GO:0005524">
    <property type="term" value="F:ATP binding"/>
    <property type="evidence" value="ECO:0007669"/>
    <property type="project" value="UniProtKB-UniRule"/>
</dbReference>
<dbReference type="SUPFAM" id="SSF69572">
    <property type="entry name" value="Activating enzymes of the ubiquitin-like proteins"/>
    <property type="match status" value="1"/>
</dbReference>
<reference evidence="6" key="1">
    <citation type="submission" date="2013-04" db="EMBL/GenBank/DDBJ databases">
        <title>The Genome Sequence of Fonticula alba ATCC 38817.</title>
        <authorList>
            <consortium name="The Broad Institute Genomics Platform"/>
            <person name="Russ C."/>
            <person name="Cuomo C."/>
            <person name="Burger G."/>
            <person name="Gray M.W."/>
            <person name="Holland P.W.H."/>
            <person name="King N."/>
            <person name="Lang F.B.F."/>
            <person name="Roger A.J."/>
            <person name="Ruiz-Trillo I."/>
            <person name="Brown M."/>
            <person name="Walker B."/>
            <person name="Young S."/>
            <person name="Zeng Q."/>
            <person name="Gargeya S."/>
            <person name="Fitzgerald M."/>
            <person name="Haas B."/>
            <person name="Abouelleil A."/>
            <person name="Allen A.W."/>
            <person name="Alvarado L."/>
            <person name="Arachchi H.M."/>
            <person name="Berlin A.M."/>
            <person name="Chapman S.B."/>
            <person name="Gainer-Dewar J."/>
            <person name="Goldberg J."/>
            <person name="Griggs A."/>
            <person name="Gujja S."/>
            <person name="Hansen M."/>
            <person name="Howarth C."/>
            <person name="Imamovic A."/>
            <person name="Ireland A."/>
            <person name="Larimer J."/>
            <person name="McCowan C."/>
            <person name="Murphy C."/>
            <person name="Pearson M."/>
            <person name="Poon T.W."/>
            <person name="Priest M."/>
            <person name="Roberts A."/>
            <person name="Saif S."/>
            <person name="Shea T."/>
            <person name="Sisk P."/>
            <person name="Sykes S."/>
            <person name="Wortman J."/>
            <person name="Nusbaum C."/>
            <person name="Birren B."/>
        </authorList>
    </citation>
    <scope>NUCLEOTIDE SEQUENCE [LARGE SCALE GENOMIC DNA]</scope>
    <source>
        <strain evidence="6">ATCC 38817</strain>
    </source>
</reference>
<dbReference type="InterPro" id="IPR023318">
    <property type="entry name" value="Ub_act_enz_dom_a_sf"/>
</dbReference>
<evidence type="ECO:0000313" key="6">
    <source>
        <dbReference type="EMBL" id="KCV73066.1"/>
    </source>
</evidence>
<keyword evidence="1 4" id="KW-0547">Nucleotide-binding</keyword>
<organism evidence="6">
    <name type="scientific">Fonticula alba</name>
    <name type="common">Slime mold</name>
    <dbReference type="NCBI Taxonomy" id="691883"/>
    <lineage>
        <taxon>Eukaryota</taxon>
        <taxon>Rotosphaerida</taxon>
        <taxon>Fonticulaceae</taxon>
        <taxon>Fonticula</taxon>
    </lineage>
</organism>
<evidence type="ECO:0000259" key="5">
    <source>
        <dbReference type="Pfam" id="PF00899"/>
    </source>
</evidence>
<dbReference type="PANTHER" id="PTHR10953">
    <property type="entry name" value="UBIQUITIN-ACTIVATING ENZYME E1"/>
    <property type="match status" value="1"/>
</dbReference>
<dbReference type="AlphaFoldDB" id="A0A058ZGH8"/>
<gene>
    <name evidence="6" type="ORF">H696_00612</name>
</gene>
<dbReference type="GO" id="GO:0045116">
    <property type="term" value="P:protein neddylation"/>
    <property type="evidence" value="ECO:0007669"/>
    <property type="project" value="UniProtKB-UniRule"/>
</dbReference>
<accession>A0A058ZGH8</accession>
<keyword evidence="4" id="KW-0436">Ligase</keyword>
<protein>
    <recommendedName>
        <fullName evidence="4">NEDD8-activating enzyme E1 catalytic subunit</fullName>
        <ecNumber evidence="4">6.2.1.64</ecNumber>
    </recommendedName>
</protein>
<dbReference type="PANTHER" id="PTHR10953:SF6">
    <property type="entry name" value="NEDD8-ACTIVATING ENZYME E1 CATALYTIC SUBUNIT"/>
    <property type="match status" value="1"/>
</dbReference>
<dbReference type="eggNOG" id="KOG2015">
    <property type="taxonomic scope" value="Eukaryota"/>
</dbReference>
<evidence type="ECO:0000256" key="4">
    <source>
        <dbReference type="RuleBase" id="RU368009"/>
    </source>
</evidence>
<dbReference type="OMA" id="HIIEYVI"/>
<evidence type="ECO:0000256" key="1">
    <source>
        <dbReference type="ARBA" id="ARBA00022741"/>
    </source>
</evidence>
<dbReference type="Gene3D" id="3.40.50.720">
    <property type="entry name" value="NAD(P)-binding Rossmann-like Domain"/>
    <property type="match status" value="1"/>
</dbReference>
<feature type="domain" description="THIF-type NAD/FAD binding fold" evidence="5">
    <location>
        <begin position="1"/>
        <end position="243"/>
    </location>
</feature>
<dbReference type="RefSeq" id="XP_009492767.1">
    <property type="nucleotide sequence ID" value="XM_009494492.1"/>
</dbReference>